<dbReference type="EnsemblMetazoa" id="tetur04g03160.1">
    <property type="protein sequence ID" value="tetur04g03160.1"/>
    <property type="gene ID" value="tetur04g03160"/>
</dbReference>
<feature type="compositionally biased region" description="Polar residues" evidence="1">
    <location>
        <begin position="37"/>
        <end position="51"/>
    </location>
</feature>
<organism evidence="2 3">
    <name type="scientific">Tetranychus urticae</name>
    <name type="common">Two-spotted spider mite</name>
    <dbReference type="NCBI Taxonomy" id="32264"/>
    <lineage>
        <taxon>Eukaryota</taxon>
        <taxon>Metazoa</taxon>
        <taxon>Ecdysozoa</taxon>
        <taxon>Arthropoda</taxon>
        <taxon>Chelicerata</taxon>
        <taxon>Arachnida</taxon>
        <taxon>Acari</taxon>
        <taxon>Acariformes</taxon>
        <taxon>Trombidiformes</taxon>
        <taxon>Prostigmata</taxon>
        <taxon>Eleutherengona</taxon>
        <taxon>Raphignathae</taxon>
        <taxon>Tetranychoidea</taxon>
        <taxon>Tetranychidae</taxon>
        <taxon>Tetranychus</taxon>
    </lineage>
</organism>
<feature type="region of interest" description="Disordered" evidence="1">
    <location>
        <begin position="1"/>
        <end position="51"/>
    </location>
</feature>
<dbReference type="HOGENOM" id="CLU_1621139_0_0_1"/>
<reference evidence="2" key="2">
    <citation type="submission" date="2015-06" db="UniProtKB">
        <authorList>
            <consortium name="EnsemblMetazoa"/>
        </authorList>
    </citation>
    <scope>IDENTIFICATION</scope>
</reference>
<keyword evidence="3" id="KW-1185">Reference proteome</keyword>
<name>T1K1Z2_TETUR</name>
<dbReference type="EMBL" id="CAEY01001358">
    <property type="status" value="NOT_ANNOTATED_CDS"/>
    <property type="molecule type" value="Genomic_DNA"/>
</dbReference>
<protein>
    <submittedName>
        <fullName evidence="2">Uncharacterized protein</fullName>
    </submittedName>
</protein>
<feature type="compositionally biased region" description="Polar residues" evidence="1">
    <location>
        <begin position="105"/>
        <end position="116"/>
    </location>
</feature>
<dbReference type="Proteomes" id="UP000015104">
    <property type="component" value="Unassembled WGS sequence"/>
</dbReference>
<reference evidence="3" key="1">
    <citation type="submission" date="2011-08" db="EMBL/GenBank/DDBJ databases">
        <authorList>
            <person name="Rombauts S."/>
        </authorList>
    </citation>
    <scope>NUCLEOTIDE SEQUENCE</scope>
    <source>
        <strain evidence="3">London</strain>
    </source>
</reference>
<sequence>MLLSLKSETVESIVDDGSQNKKVNSVQWDSEKVNVDSEANQDGDNITNEPSNERLSVMRQQFAVAASGTGSSSIEDRVCCTNMALKVYKKAWEGARKALPRATRNRITSSDNNSSVEQRHAIGNQDPTISIESEDDPATECSFEYDEDGDLRSEVGDPLKRRVW</sequence>
<evidence type="ECO:0000313" key="2">
    <source>
        <dbReference type="EnsemblMetazoa" id="tetur04g03160.1"/>
    </source>
</evidence>
<accession>T1K1Z2</accession>
<evidence type="ECO:0000256" key="1">
    <source>
        <dbReference type="SAM" id="MobiDB-lite"/>
    </source>
</evidence>
<proteinExistence type="predicted"/>
<feature type="region of interest" description="Disordered" evidence="1">
    <location>
        <begin position="103"/>
        <end position="164"/>
    </location>
</feature>
<feature type="compositionally biased region" description="Acidic residues" evidence="1">
    <location>
        <begin position="132"/>
        <end position="149"/>
    </location>
</feature>
<feature type="compositionally biased region" description="Basic and acidic residues" evidence="1">
    <location>
        <begin position="150"/>
        <end position="164"/>
    </location>
</feature>
<dbReference type="AlphaFoldDB" id="T1K1Z2"/>
<evidence type="ECO:0000313" key="3">
    <source>
        <dbReference type="Proteomes" id="UP000015104"/>
    </source>
</evidence>